<dbReference type="AlphaFoldDB" id="A0A5C5Z9P5"/>
<dbReference type="EMBL" id="SJPJ01000001">
    <property type="protein sequence ID" value="TWT84089.1"/>
    <property type="molecule type" value="Genomic_DNA"/>
</dbReference>
<dbReference type="RefSeq" id="WP_146401630.1">
    <property type="nucleotide sequence ID" value="NZ_SJPJ01000001.1"/>
</dbReference>
<evidence type="ECO:0000259" key="1">
    <source>
        <dbReference type="Pfam" id="PF16757"/>
    </source>
</evidence>
<evidence type="ECO:0000313" key="3">
    <source>
        <dbReference type="Proteomes" id="UP000315010"/>
    </source>
</evidence>
<keyword evidence="3" id="KW-1185">Reference proteome</keyword>
<dbReference type="InterPro" id="IPR013780">
    <property type="entry name" value="Glyco_hydro_b"/>
</dbReference>
<organism evidence="2 3">
    <name type="scientific">Novipirellula herctigrandis</name>
    <dbReference type="NCBI Taxonomy" id="2527986"/>
    <lineage>
        <taxon>Bacteria</taxon>
        <taxon>Pseudomonadati</taxon>
        <taxon>Planctomycetota</taxon>
        <taxon>Planctomycetia</taxon>
        <taxon>Pirellulales</taxon>
        <taxon>Pirellulaceae</taxon>
        <taxon>Novipirellula</taxon>
    </lineage>
</organism>
<dbReference type="InterPro" id="IPR031919">
    <property type="entry name" value="Fucosidase_C"/>
</dbReference>
<protein>
    <recommendedName>
        <fullName evidence="1">Alpha-L-fucosidase C-terminal domain-containing protein</fullName>
    </recommendedName>
</protein>
<accession>A0A5C5Z9P5</accession>
<dbReference type="Proteomes" id="UP000315010">
    <property type="component" value="Unassembled WGS sequence"/>
</dbReference>
<evidence type="ECO:0000313" key="2">
    <source>
        <dbReference type="EMBL" id="TWT84089.1"/>
    </source>
</evidence>
<dbReference type="Pfam" id="PF16757">
    <property type="entry name" value="Fucosidase_C"/>
    <property type="match status" value="1"/>
</dbReference>
<dbReference type="Gene3D" id="2.60.40.1180">
    <property type="entry name" value="Golgi alpha-mannosidase II"/>
    <property type="match status" value="1"/>
</dbReference>
<gene>
    <name evidence="2" type="ORF">CA13_55650</name>
</gene>
<reference evidence="2 3" key="1">
    <citation type="submission" date="2019-02" db="EMBL/GenBank/DDBJ databases">
        <title>Deep-cultivation of Planctomycetes and their phenomic and genomic characterization uncovers novel biology.</title>
        <authorList>
            <person name="Wiegand S."/>
            <person name="Jogler M."/>
            <person name="Boedeker C."/>
            <person name="Pinto D."/>
            <person name="Vollmers J."/>
            <person name="Rivas-Marin E."/>
            <person name="Kohn T."/>
            <person name="Peeters S.H."/>
            <person name="Heuer A."/>
            <person name="Rast P."/>
            <person name="Oberbeckmann S."/>
            <person name="Bunk B."/>
            <person name="Jeske O."/>
            <person name="Meyerdierks A."/>
            <person name="Storesund J.E."/>
            <person name="Kallscheuer N."/>
            <person name="Luecker S."/>
            <person name="Lage O.M."/>
            <person name="Pohl T."/>
            <person name="Merkel B.J."/>
            <person name="Hornburger P."/>
            <person name="Mueller R.-W."/>
            <person name="Bruemmer F."/>
            <person name="Labrenz M."/>
            <person name="Spormann A.M."/>
            <person name="Op Den Camp H."/>
            <person name="Overmann J."/>
            <person name="Amann R."/>
            <person name="Jetten M.S.M."/>
            <person name="Mascher T."/>
            <person name="Medema M.H."/>
            <person name="Devos D.P."/>
            <person name="Kaster A.-K."/>
            <person name="Ovreas L."/>
            <person name="Rohde M."/>
            <person name="Galperin M.Y."/>
            <person name="Jogler C."/>
        </authorList>
    </citation>
    <scope>NUCLEOTIDE SEQUENCE [LARGE SCALE GENOMIC DNA]</scope>
    <source>
        <strain evidence="2 3">CA13</strain>
    </source>
</reference>
<dbReference type="OrthoDB" id="107551at2"/>
<name>A0A5C5Z9P5_9BACT</name>
<feature type="domain" description="Alpha-L-fucosidase C-terminal" evidence="1">
    <location>
        <begin position="40"/>
        <end position="122"/>
    </location>
</feature>
<sequence>MGERLKLNGEAVHETRPWGIYGEGPTKVVAGHYAESENAENIAADIRFTTKGDTLYATSLGWPQDGVFTIKSLAKGNPQESRAIRSVGFVSGNTKVRWRQTNEGLVIQTNGNKPNEAAYAFRIFFQKQW</sequence>
<comment type="caution">
    <text evidence="2">The sequence shown here is derived from an EMBL/GenBank/DDBJ whole genome shotgun (WGS) entry which is preliminary data.</text>
</comment>
<proteinExistence type="predicted"/>